<reference evidence="3" key="1">
    <citation type="journal article" date="2019" name="Int. J. Syst. Evol. Microbiol.">
        <title>The Global Catalogue of Microorganisms (GCM) 10K type strain sequencing project: providing services to taxonomists for standard genome sequencing and annotation.</title>
        <authorList>
            <consortium name="The Broad Institute Genomics Platform"/>
            <consortium name="The Broad Institute Genome Sequencing Center for Infectious Disease"/>
            <person name="Wu L."/>
            <person name="Ma J."/>
        </authorList>
    </citation>
    <scope>NUCLEOTIDE SEQUENCE [LARGE SCALE GENOMIC DNA]</scope>
    <source>
        <strain evidence="3">JCM 31486</strain>
    </source>
</reference>
<keyword evidence="3" id="KW-1185">Reference proteome</keyword>
<evidence type="ECO:0000313" key="3">
    <source>
        <dbReference type="Proteomes" id="UP001597045"/>
    </source>
</evidence>
<evidence type="ECO:0000313" key="2">
    <source>
        <dbReference type="EMBL" id="MFD1051120.1"/>
    </source>
</evidence>
<dbReference type="PROSITE" id="PS50943">
    <property type="entry name" value="HTH_CROC1"/>
    <property type="match status" value="1"/>
</dbReference>
<protein>
    <submittedName>
        <fullName evidence="2">Helix-turn-helix domain-containing protein</fullName>
    </submittedName>
</protein>
<dbReference type="EMBL" id="JBHTIS010003341">
    <property type="protein sequence ID" value="MFD1051120.1"/>
    <property type="molecule type" value="Genomic_DNA"/>
</dbReference>
<organism evidence="2 3">
    <name type="scientific">Kibdelosporangium lantanae</name>
    <dbReference type="NCBI Taxonomy" id="1497396"/>
    <lineage>
        <taxon>Bacteria</taxon>
        <taxon>Bacillati</taxon>
        <taxon>Actinomycetota</taxon>
        <taxon>Actinomycetes</taxon>
        <taxon>Pseudonocardiales</taxon>
        <taxon>Pseudonocardiaceae</taxon>
        <taxon>Kibdelosporangium</taxon>
    </lineage>
</organism>
<dbReference type="SUPFAM" id="SSF47413">
    <property type="entry name" value="lambda repressor-like DNA-binding domains"/>
    <property type="match status" value="1"/>
</dbReference>
<gene>
    <name evidence="2" type="ORF">ACFQ1S_39105</name>
</gene>
<feature type="domain" description="HTH cro/C1-type" evidence="1">
    <location>
        <begin position="9"/>
        <end position="51"/>
    </location>
</feature>
<proteinExistence type="predicted"/>
<dbReference type="SMART" id="SM00530">
    <property type="entry name" value="HTH_XRE"/>
    <property type="match status" value="1"/>
</dbReference>
<dbReference type="InterPro" id="IPR001387">
    <property type="entry name" value="Cro/C1-type_HTH"/>
</dbReference>
<sequence>MTESFGPRLRALRVERGISLSELARRIYYSKGHVSRIETGAQQPSVEFVRKCDAELDAGGALVALVSA</sequence>
<name>A0ABW3MKK4_9PSEU</name>
<feature type="non-terminal residue" evidence="2">
    <location>
        <position position="68"/>
    </location>
</feature>
<dbReference type="InterPro" id="IPR010982">
    <property type="entry name" value="Lambda_DNA-bd_dom_sf"/>
</dbReference>
<dbReference type="CDD" id="cd00093">
    <property type="entry name" value="HTH_XRE"/>
    <property type="match status" value="1"/>
</dbReference>
<dbReference type="Pfam" id="PF13560">
    <property type="entry name" value="HTH_31"/>
    <property type="match status" value="1"/>
</dbReference>
<comment type="caution">
    <text evidence="2">The sequence shown here is derived from an EMBL/GenBank/DDBJ whole genome shotgun (WGS) entry which is preliminary data.</text>
</comment>
<evidence type="ECO:0000259" key="1">
    <source>
        <dbReference type="PROSITE" id="PS50943"/>
    </source>
</evidence>
<accession>A0ABW3MKK4</accession>
<dbReference type="Gene3D" id="1.10.260.40">
    <property type="entry name" value="lambda repressor-like DNA-binding domains"/>
    <property type="match status" value="1"/>
</dbReference>
<dbReference type="Proteomes" id="UP001597045">
    <property type="component" value="Unassembled WGS sequence"/>
</dbReference>